<feature type="repeat" description="ANK" evidence="3">
    <location>
        <begin position="651"/>
        <end position="680"/>
    </location>
</feature>
<feature type="repeat" description="ANK" evidence="3">
    <location>
        <begin position="714"/>
        <end position="746"/>
    </location>
</feature>
<accession>A0A545V1S4</accession>
<feature type="repeat" description="ANK" evidence="3">
    <location>
        <begin position="374"/>
        <end position="406"/>
    </location>
</feature>
<keyword evidence="1" id="KW-0677">Repeat</keyword>
<keyword evidence="2 3" id="KW-0040">ANK repeat</keyword>
<dbReference type="PRINTS" id="PR01415">
    <property type="entry name" value="ANKYRIN"/>
</dbReference>
<comment type="caution">
    <text evidence="4">The sequence shown here is derived from an EMBL/GenBank/DDBJ whole genome shotgun (WGS) entry which is preliminary data.</text>
</comment>
<feature type="repeat" description="ANK" evidence="3">
    <location>
        <begin position="473"/>
        <end position="505"/>
    </location>
</feature>
<dbReference type="PROSITE" id="PS50297">
    <property type="entry name" value="ANK_REP_REGION"/>
    <property type="match status" value="13"/>
</dbReference>
<feature type="repeat" description="ANK" evidence="3">
    <location>
        <begin position="615"/>
        <end position="647"/>
    </location>
</feature>
<feature type="repeat" description="ANK" evidence="3">
    <location>
        <begin position="341"/>
        <end position="373"/>
    </location>
</feature>
<proteinExistence type="predicted"/>
<dbReference type="OrthoDB" id="4860873at2759"/>
<name>A0A545V1S4_9HYPO</name>
<feature type="repeat" description="ANK" evidence="3">
    <location>
        <begin position="506"/>
        <end position="538"/>
    </location>
</feature>
<dbReference type="InterPro" id="IPR002110">
    <property type="entry name" value="Ankyrin_rpt"/>
</dbReference>
<feature type="repeat" description="ANK" evidence="3">
    <location>
        <begin position="539"/>
        <end position="571"/>
    </location>
</feature>
<dbReference type="Pfam" id="PF12796">
    <property type="entry name" value="Ank_2"/>
    <property type="match status" value="6"/>
</dbReference>
<evidence type="ECO:0000256" key="2">
    <source>
        <dbReference type="ARBA" id="ARBA00023043"/>
    </source>
</evidence>
<feature type="repeat" description="ANK" evidence="3">
    <location>
        <begin position="877"/>
        <end position="909"/>
    </location>
</feature>
<dbReference type="AlphaFoldDB" id="A0A545V1S4"/>
<feature type="repeat" description="ANK" evidence="3">
    <location>
        <begin position="777"/>
        <end position="809"/>
    </location>
</feature>
<dbReference type="Proteomes" id="UP000315783">
    <property type="component" value="Unassembled WGS sequence"/>
</dbReference>
<evidence type="ECO:0000256" key="3">
    <source>
        <dbReference type="PROSITE-ProRule" id="PRU00023"/>
    </source>
</evidence>
<feature type="repeat" description="ANK" evidence="3">
    <location>
        <begin position="810"/>
        <end position="842"/>
    </location>
</feature>
<sequence>MKVEESMYGELAIKSHRVIGGDSSREVERRPEVARKPGEYIRFTSSEIIDLDDFVKFAEMPREEQCPVVTESHSTLKSLYALEIFSAFMWAVAKTLDKPIEQYAEILPCAASSNDGWRSFTLRSSRLLNMAREIESTGLGSLEDVYLSIIPPLSAQQKLPQVQAIIELVREHTKQHEEQQQWKDATEKYQWLWQLAKTFPLTSMFAIKATAVLVEYLGRVMMAVEFAKTQRHSVDQALRYCEYHLKKELDSADRKTISRLEQEYELYELGRKGPSMLKGQSSVAEAEFHRQYRDRSENCGKETKDRKDEFERTALHYNAVLGHHHPFAEANDGHVNVADLSGWTPLHYACLWGNVDMVQFLVGKNAAIEARSRDGEAPLHCAAVNQEPSVVSFLVGAGVTVDIMDAWGSTPLQWAIHRGHEDVIERLWPHANKRLRDRRGRTALHYAANAGRLYPTNLSDWKNSADIDAKDARGWTPLHLAAASGHEGIVRQLTDIGADIEARENQGQTPIYLATKNGHEAATKLLVELGANLAVRACSGTTLLYSTAEGGNAAIAELLIDKGVKIDGNHGKGANTEAKNCVTTTPLHVAAEGGHEAIARLLITKGANIEAQDRAKQTPLHVAAEGGHEAIARLLITKGVNIEAENYVYATPLHVAAKGGHEAIARLLITKGANIEAEDRDKKTPLHLAVSRGHEAIARLLITKGADIGAGNCKGSTPLHTAASYARVSIAKMLIESGAVIDAKDHFDRAPLHDAGCELVAMLLIENGADRDAKGYRGETPLHRAVEEECEHLVRVLIANGANMELENDENMTPLQTAVQEGKHEMAEQLIKAGANHQVRDKGGETLLHMAAQDDCSNQMARLLIQHGAEIDARDNKGQTPLHTAATMGSEITVNLLVEFGADKEARDNSGWTPRDRAGCNRTGKLLEVAIQLD</sequence>
<dbReference type="EMBL" id="SPUK01000007">
    <property type="protein sequence ID" value="TQV95659.1"/>
    <property type="molecule type" value="Genomic_DNA"/>
</dbReference>
<dbReference type="PANTHER" id="PTHR24171:SF9">
    <property type="entry name" value="ANKYRIN REPEAT DOMAIN-CONTAINING PROTEIN 39"/>
    <property type="match status" value="1"/>
</dbReference>
<feature type="repeat" description="ANK" evidence="3">
    <location>
        <begin position="843"/>
        <end position="876"/>
    </location>
</feature>
<evidence type="ECO:0000313" key="4">
    <source>
        <dbReference type="EMBL" id="TQV95659.1"/>
    </source>
</evidence>
<dbReference type="STRING" id="43265.A0A545V1S4"/>
<gene>
    <name evidence="4" type="ORF">IF1G_05488</name>
</gene>
<dbReference type="PROSITE" id="PS50088">
    <property type="entry name" value="ANK_REPEAT"/>
    <property type="match status" value="14"/>
</dbReference>
<evidence type="ECO:0000313" key="5">
    <source>
        <dbReference type="Proteomes" id="UP000315783"/>
    </source>
</evidence>
<evidence type="ECO:0000256" key="1">
    <source>
        <dbReference type="ARBA" id="ARBA00022737"/>
    </source>
</evidence>
<dbReference type="SMART" id="SM00248">
    <property type="entry name" value="ANK"/>
    <property type="match status" value="15"/>
</dbReference>
<keyword evidence="5" id="KW-1185">Reference proteome</keyword>
<dbReference type="Pfam" id="PF00023">
    <property type="entry name" value="Ank"/>
    <property type="match status" value="1"/>
</dbReference>
<reference evidence="4 5" key="1">
    <citation type="journal article" date="2019" name="Appl. Microbiol. Biotechnol.">
        <title>Genome sequence of Isaria javanica and comparative genome analysis insights into family S53 peptidase evolution in fungal entomopathogens.</title>
        <authorList>
            <person name="Lin R."/>
            <person name="Zhang X."/>
            <person name="Xin B."/>
            <person name="Zou M."/>
            <person name="Gao Y."/>
            <person name="Qin F."/>
            <person name="Hu Q."/>
            <person name="Xie B."/>
            <person name="Cheng X."/>
        </authorList>
    </citation>
    <scope>NUCLEOTIDE SEQUENCE [LARGE SCALE GENOMIC DNA]</scope>
    <source>
        <strain evidence="4 5">IJ1G</strain>
    </source>
</reference>
<dbReference type="SUPFAM" id="SSF48403">
    <property type="entry name" value="Ankyrin repeat"/>
    <property type="match status" value="2"/>
</dbReference>
<dbReference type="Gene3D" id="1.25.40.20">
    <property type="entry name" value="Ankyrin repeat-containing domain"/>
    <property type="match status" value="5"/>
</dbReference>
<organism evidence="4 5">
    <name type="scientific">Cordyceps javanica</name>
    <dbReference type="NCBI Taxonomy" id="43265"/>
    <lineage>
        <taxon>Eukaryota</taxon>
        <taxon>Fungi</taxon>
        <taxon>Dikarya</taxon>
        <taxon>Ascomycota</taxon>
        <taxon>Pezizomycotina</taxon>
        <taxon>Sordariomycetes</taxon>
        <taxon>Hypocreomycetidae</taxon>
        <taxon>Hypocreales</taxon>
        <taxon>Cordycipitaceae</taxon>
        <taxon>Cordyceps</taxon>
    </lineage>
</organism>
<feature type="repeat" description="ANK" evidence="3">
    <location>
        <begin position="681"/>
        <end position="713"/>
    </location>
</feature>
<dbReference type="PANTHER" id="PTHR24171">
    <property type="entry name" value="ANKYRIN REPEAT DOMAIN-CONTAINING PROTEIN 39-RELATED"/>
    <property type="match status" value="1"/>
</dbReference>
<protein>
    <submittedName>
        <fullName evidence="4">Pfs, NACHT and Ankyrin domain-containing protein</fullName>
    </submittedName>
</protein>
<feature type="repeat" description="ANK" evidence="3">
    <location>
        <begin position="582"/>
        <end position="614"/>
    </location>
</feature>
<dbReference type="InterPro" id="IPR036770">
    <property type="entry name" value="Ankyrin_rpt-contain_sf"/>
</dbReference>